<dbReference type="Pfam" id="PF13424">
    <property type="entry name" value="TPR_12"/>
    <property type="match status" value="1"/>
</dbReference>
<dbReference type="OrthoDB" id="1658288at2759"/>
<keyword evidence="3" id="KW-1185">Reference proteome</keyword>
<gene>
    <name evidence="2" type="ORF">PV07_01566</name>
</gene>
<dbReference type="Proteomes" id="UP000054466">
    <property type="component" value="Unassembled WGS sequence"/>
</dbReference>
<feature type="compositionally biased region" description="Low complexity" evidence="1">
    <location>
        <begin position="792"/>
        <end position="818"/>
    </location>
</feature>
<proteinExistence type="predicted"/>
<dbReference type="HOGENOM" id="CLU_000288_125_13_1"/>
<dbReference type="EMBL" id="KN847040">
    <property type="protein sequence ID" value="KIW34813.1"/>
    <property type="molecule type" value="Genomic_DNA"/>
</dbReference>
<dbReference type="GeneID" id="27340760"/>
<evidence type="ECO:0008006" key="4">
    <source>
        <dbReference type="Google" id="ProtNLM"/>
    </source>
</evidence>
<sequence>MGRLGLIVDRESATLGLDDDIETIIGVEADHRSICKFDSRESPAYRSVIDNLVKLANQAVKKFREEMFRDSQDAFAAGRGKWLVPYAENPRFSGREAALKKLDEYLEPRLGSQRRVALYGLGGVGKTQIALKYAYRIRNDYEKVSIFWVHANSREKFHQSYLLLAKELDIPGADSHQVDKLAVVSEWLSRERVCGQWLMILQNADDVSMFQDRPADQNQETFAAKVTDYIPSCQHGALLITARDKNVGEALDAINHQILAMDLSESVDMLAQILHGDQYTRDDFEKLAHCLERVPLAMSQAAAYISKNSMRISDFLQMFEKRANALDILARDVKGVDRSVTATWQMSFTQIREQNCLAADILSLMAFLDRNDVLDTLITSQYENTSDTQFEDALGLLKAFSLIQETYAIVAGEEHRAYSMQHMVQLVTRHWLASQSAADTWAEKALFAVARVFPPGEHEDWEKCEVYLPHVRVVLDVEIKSKAGTRTKAELQYHSSSFFRVKGYHARAEEMARQSIINWKEALGPDNASTLASYTSLSRILLEQGQIEAAKEVQVEGLKAAESGVKETDPAMLRARRHLAALDGLQGKFEDAYNTLLAVTEKSQINPGRQHADTLRATRDLAVTLAHLGRYNEAKALLEEVLEIRRQVLGAENLETLISMFDLAELYKLQDPENNAARAAVLEREVVRVRETTLGEEHPATILAMESLADSLRWQNRYEEAAGLGKKIEEILSKPRRKPAQEKDHGHPKSAPLHTMSYKIQTYKLPQPPQRPWPQAVQIGGLPNNVKPQRVSVSNLPAGSSPSSSSGPSSPSLSPPAVKGDAAQRRKSNPVDRILVRFSHLKAKVGAAYDQAK</sequence>
<evidence type="ECO:0000313" key="3">
    <source>
        <dbReference type="Proteomes" id="UP000054466"/>
    </source>
</evidence>
<accession>A0A0D2CUI9</accession>
<dbReference type="Gene3D" id="1.25.40.10">
    <property type="entry name" value="Tetratricopeptide repeat domain"/>
    <property type="match status" value="1"/>
</dbReference>
<dbReference type="RefSeq" id="XP_016255029.1">
    <property type="nucleotide sequence ID" value="XM_016388101.1"/>
</dbReference>
<dbReference type="VEuPathDB" id="FungiDB:PV07_01566"/>
<evidence type="ECO:0000313" key="2">
    <source>
        <dbReference type="EMBL" id="KIW34813.1"/>
    </source>
</evidence>
<dbReference type="PANTHER" id="PTHR46082:SF6">
    <property type="entry name" value="AAA+ ATPASE DOMAIN-CONTAINING PROTEIN-RELATED"/>
    <property type="match status" value="1"/>
</dbReference>
<dbReference type="InterPro" id="IPR053137">
    <property type="entry name" value="NLR-like"/>
</dbReference>
<feature type="compositionally biased region" description="Basic and acidic residues" evidence="1">
    <location>
        <begin position="729"/>
        <end position="747"/>
    </location>
</feature>
<dbReference type="SUPFAM" id="SSF48452">
    <property type="entry name" value="TPR-like"/>
    <property type="match status" value="2"/>
</dbReference>
<dbReference type="PANTHER" id="PTHR46082">
    <property type="entry name" value="ATP/GTP-BINDING PROTEIN-RELATED"/>
    <property type="match status" value="1"/>
</dbReference>
<dbReference type="InterPro" id="IPR011990">
    <property type="entry name" value="TPR-like_helical_dom_sf"/>
</dbReference>
<dbReference type="AlphaFoldDB" id="A0A0D2CUI9"/>
<dbReference type="SUPFAM" id="SSF52540">
    <property type="entry name" value="P-loop containing nucleoside triphosphate hydrolases"/>
    <property type="match status" value="1"/>
</dbReference>
<feature type="region of interest" description="Disordered" evidence="1">
    <location>
        <begin position="729"/>
        <end position="753"/>
    </location>
</feature>
<dbReference type="InterPro" id="IPR027417">
    <property type="entry name" value="P-loop_NTPase"/>
</dbReference>
<evidence type="ECO:0000256" key="1">
    <source>
        <dbReference type="SAM" id="MobiDB-lite"/>
    </source>
</evidence>
<organism evidence="2 3">
    <name type="scientific">Cladophialophora immunda</name>
    <dbReference type="NCBI Taxonomy" id="569365"/>
    <lineage>
        <taxon>Eukaryota</taxon>
        <taxon>Fungi</taxon>
        <taxon>Dikarya</taxon>
        <taxon>Ascomycota</taxon>
        <taxon>Pezizomycotina</taxon>
        <taxon>Eurotiomycetes</taxon>
        <taxon>Chaetothyriomycetidae</taxon>
        <taxon>Chaetothyriales</taxon>
        <taxon>Herpotrichiellaceae</taxon>
        <taxon>Cladophialophora</taxon>
    </lineage>
</organism>
<name>A0A0D2CUI9_9EURO</name>
<dbReference type="STRING" id="569365.A0A0D2CUI9"/>
<protein>
    <recommendedName>
        <fullName evidence="4">NB-ARC domain-containing protein</fullName>
    </recommendedName>
</protein>
<dbReference type="Gene3D" id="3.40.50.300">
    <property type="entry name" value="P-loop containing nucleotide triphosphate hydrolases"/>
    <property type="match status" value="1"/>
</dbReference>
<dbReference type="Pfam" id="PF13374">
    <property type="entry name" value="TPR_10"/>
    <property type="match status" value="1"/>
</dbReference>
<reference evidence="2 3" key="1">
    <citation type="submission" date="2015-01" db="EMBL/GenBank/DDBJ databases">
        <title>The Genome Sequence of Cladophialophora immunda CBS83496.</title>
        <authorList>
            <consortium name="The Broad Institute Genomics Platform"/>
            <person name="Cuomo C."/>
            <person name="de Hoog S."/>
            <person name="Gorbushina A."/>
            <person name="Stielow B."/>
            <person name="Teixiera M."/>
            <person name="Abouelleil A."/>
            <person name="Chapman S.B."/>
            <person name="Priest M."/>
            <person name="Young S.K."/>
            <person name="Wortman J."/>
            <person name="Nusbaum C."/>
            <person name="Birren B."/>
        </authorList>
    </citation>
    <scope>NUCLEOTIDE SEQUENCE [LARGE SCALE GENOMIC DNA]</scope>
    <source>
        <strain evidence="2 3">CBS 83496</strain>
    </source>
</reference>
<feature type="region of interest" description="Disordered" evidence="1">
    <location>
        <begin position="765"/>
        <end position="834"/>
    </location>
</feature>